<proteinExistence type="predicted"/>
<dbReference type="RefSeq" id="WP_307292981.1">
    <property type="nucleotide sequence ID" value="NZ_JAUSXV010000001.1"/>
</dbReference>
<dbReference type="EMBL" id="JAUSXV010000001">
    <property type="protein sequence ID" value="MDQ0646210.1"/>
    <property type="molecule type" value="Genomic_DNA"/>
</dbReference>
<gene>
    <name evidence="1" type="ORF">QFZ53_000406</name>
</gene>
<accession>A0AAW8ES05</accession>
<comment type="caution">
    <text evidence="1">The sequence shown here is derived from an EMBL/GenBank/DDBJ whole genome shotgun (WGS) entry which is preliminary data.</text>
</comment>
<name>A0AAW8ES05_9MICO</name>
<reference evidence="1 2" key="1">
    <citation type="submission" date="2023-07" db="EMBL/GenBank/DDBJ databases">
        <title>Comparative genomics of wheat-associated soil bacteria to identify genetic determinants of phenazine resistance.</title>
        <authorList>
            <person name="Mouncey N."/>
        </authorList>
    </citation>
    <scope>NUCLEOTIDE SEQUENCE [LARGE SCALE GENOMIC DNA]</scope>
    <source>
        <strain evidence="1 2">W4I9-1</strain>
    </source>
</reference>
<protein>
    <submittedName>
        <fullName evidence="1">Uncharacterized protein</fullName>
    </submittedName>
</protein>
<sequence>MQLKSPDALALNSPGTHDTIRVRLRNGSNGASAKVYFTTVTDATWNEEKSVSFTLVPRSDYTDYVIDMSQNPSWVGTIKQLRIDPLNPSSSGDSVSIDYIRITN</sequence>
<dbReference type="Proteomes" id="UP001244427">
    <property type="component" value="Unassembled WGS sequence"/>
</dbReference>
<organism evidence="1 2">
    <name type="scientific">Microbacterium natoriense</name>
    <dbReference type="NCBI Taxonomy" id="284570"/>
    <lineage>
        <taxon>Bacteria</taxon>
        <taxon>Bacillati</taxon>
        <taxon>Actinomycetota</taxon>
        <taxon>Actinomycetes</taxon>
        <taxon>Micrococcales</taxon>
        <taxon>Microbacteriaceae</taxon>
        <taxon>Microbacterium</taxon>
    </lineage>
</organism>
<evidence type="ECO:0000313" key="1">
    <source>
        <dbReference type="EMBL" id="MDQ0646210.1"/>
    </source>
</evidence>
<keyword evidence="2" id="KW-1185">Reference proteome</keyword>
<evidence type="ECO:0000313" key="2">
    <source>
        <dbReference type="Proteomes" id="UP001244427"/>
    </source>
</evidence>
<dbReference type="AlphaFoldDB" id="A0AAW8ES05"/>